<proteinExistence type="predicted"/>
<organism evidence="2 3">
    <name type="scientific">Tanacetum coccineum</name>
    <dbReference type="NCBI Taxonomy" id="301880"/>
    <lineage>
        <taxon>Eukaryota</taxon>
        <taxon>Viridiplantae</taxon>
        <taxon>Streptophyta</taxon>
        <taxon>Embryophyta</taxon>
        <taxon>Tracheophyta</taxon>
        <taxon>Spermatophyta</taxon>
        <taxon>Magnoliopsida</taxon>
        <taxon>eudicotyledons</taxon>
        <taxon>Gunneridae</taxon>
        <taxon>Pentapetalae</taxon>
        <taxon>asterids</taxon>
        <taxon>campanulids</taxon>
        <taxon>Asterales</taxon>
        <taxon>Asteraceae</taxon>
        <taxon>Asteroideae</taxon>
        <taxon>Anthemideae</taxon>
        <taxon>Anthemidinae</taxon>
        <taxon>Tanacetum</taxon>
    </lineage>
</organism>
<feature type="region of interest" description="Disordered" evidence="1">
    <location>
        <begin position="1"/>
        <end position="29"/>
    </location>
</feature>
<feature type="compositionally biased region" description="Basic and acidic residues" evidence="1">
    <location>
        <begin position="1"/>
        <end position="24"/>
    </location>
</feature>
<protein>
    <submittedName>
        <fullName evidence="2">Uncharacterized protein</fullName>
    </submittedName>
</protein>
<reference evidence="2" key="1">
    <citation type="journal article" date="2022" name="Int. J. Mol. Sci.">
        <title>Draft Genome of Tanacetum Coccineum: Genomic Comparison of Closely Related Tanacetum-Family Plants.</title>
        <authorList>
            <person name="Yamashiro T."/>
            <person name="Shiraishi A."/>
            <person name="Nakayama K."/>
            <person name="Satake H."/>
        </authorList>
    </citation>
    <scope>NUCLEOTIDE SEQUENCE</scope>
</reference>
<gene>
    <name evidence="2" type="ORF">Tco_1057775</name>
</gene>
<accession>A0ABQ5H6C2</accession>
<name>A0ABQ5H6C2_9ASTR</name>
<comment type="caution">
    <text evidence="2">The sequence shown here is derived from an EMBL/GenBank/DDBJ whole genome shotgun (WGS) entry which is preliminary data.</text>
</comment>
<reference evidence="2" key="2">
    <citation type="submission" date="2022-01" db="EMBL/GenBank/DDBJ databases">
        <authorList>
            <person name="Yamashiro T."/>
            <person name="Shiraishi A."/>
            <person name="Satake H."/>
            <person name="Nakayama K."/>
        </authorList>
    </citation>
    <scope>NUCLEOTIDE SEQUENCE</scope>
</reference>
<dbReference type="Proteomes" id="UP001151760">
    <property type="component" value="Unassembled WGS sequence"/>
</dbReference>
<sequence>MALNRRPEHVGEDHQVDDKARDDGPPSQSLNQLHYLTVGIGGENRQVAQHVKVGSVQNGIKTRLLIGQDGDHTMTSSNTSNIKELDGMLRMDACYLELKVPSRSRRDGSCDFLNHYGYHYGDAIARPLLPSEVPDVDTSASSIAFQIKDTCNGQRRYDHKGHGSGLVNKKARVKDSVF</sequence>
<evidence type="ECO:0000313" key="3">
    <source>
        <dbReference type="Proteomes" id="UP001151760"/>
    </source>
</evidence>
<dbReference type="EMBL" id="BQNB010019262">
    <property type="protein sequence ID" value="GJT83433.1"/>
    <property type="molecule type" value="Genomic_DNA"/>
</dbReference>
<evidence type="ECO:0000313" key="2">
    <source>
        <dbReference type="EMBL" id="GJT83433.1"/>
    </source>
</evidence>
<evidence type="ECO:0000256" key="1">
    <source>
        <dbReference type="SAM" id="MobiDB-lite"/>
    </source>
</evidence>
<keyword evidence="3" id="KW-1185">Reference proteome</keyword>